<reference evidence="3" key="1">
    <citation type="journal article" date="2011" name="Stand. Genomic Sci.">
        <title>Genome sequence of the filamentous, gliding Thiothrix nivea neotype strain (JP2(T)).</title>
        <authorList>
            <person name="Lapidus A."/>
            <person name="Nolan M."/>
            <person name="Lucas S."/>
            <person name="Glavina Del Rio T."/>
            <person name="Tice H."/>
            <person name="Cheng J.F."/>
            <person name="Tapia R."/>
            <person name="Han C."/>
            <person name="Goodwin L."/>
            <person name="Pitluck S."/>
            <person name="Liolios K."/>
            <person name="Pagani I."/>
            <person name="Ivanova N."/>
            <person name="Huntemann M."/>
            <person name="Mavromatis K."/>
            <person name="Mikhailova N."/>
            <person name="Pati A."/>
            <person name="Chen A."/>
            <person name="Palaniappan K."/>
            <person name="Land M."/>
            <person name="Brambilla E.M."/>
            <person name="Rohde M."/>
            <person name="Abt B."/>
            <person name="Verbarg S."/>
            <person name="Goker M."/>
            <person name="Bristow J."/>
            <person name="Eisen J.A."/>
            <person name="Markowitz V."/>
            <person name="Hugenholtz P."/>
            <person name="Kyrpides N.C."/>
            <person name="Klenk H.P."/>
            <person name="Woyke T."/>
        </authorList>
    </citation>
    <scope>NUCLEOTIDE SEQUENCE [LARGE SCALE GENOMIC DNA]</scope>
    <source>
        <strain evidence="3">ATCC 35100 / DSM 5205 / JP2</strain>
    </source>
</reference>
<accession>A0A656HCF3</accession>
<evidence type="ECO:0000313" key="2">
    <source>
        <dbReference type="EMBL" id="EIJ34558.1"/>
    </source>
</evidence>
<sequence precursor="true">MRYLKFLLLALLCFIPFYAAAFAPPAHIQLESQDWGEAKPDDIQTVLESVIEVISPYTAGRQFGNILIHNDKTGPISTYEKGPNGEYIIMLNVHGRYWAQLTYQFSHEMCHLMSNYDLAPNNMSHQQWFEESLCEAFSLFALEKMAQHWEDNPPYPQWQEYAPKFLEYEQDNLKQAHRKLPKGMKLPRWYQEYQKTLNADPYAQGRNLNELVANQLLPIFDKQPDTWSSINYLNLGEDTDDKSLDKYLTDWEQYAPTQWTPTVQEIKQKLLNTAG</sequence>
<evidence type="ECO:0000313" key="3">
    <source>
        <dbReference type="Proteomes" id="UP000005317"/>
    </source>
</evidence>
<keyword evidence="1" id="KW-0732">Signal</keyword>
<dbReference type="AlphaFoldDB" id="A0A656HCF3"/>
<proteinExistence type="predicted"/>
<feature type="signal peptide" evidence="1">
    <location>
        <begin position="1"/>
        <end position="19"/>
    </location>
</feature>
<dbReference type="RefSeq" id="WP_002708486.1">
    <property type="nucleotide sequence ID" value="NZ_JH651384.1"/>
</dbReference>
<evidence type="ECO:0000256" key="1">
    <source>
        <dbReference type="SAM" id="SignalP"/>
    </source>
</evidence>
<organism evidence="2 3">
    <name type="scientific">Thiothrix nivea (strain ATCC 35100 / DSM 5205 / JP2)</name>
    <dbReference type="NCBI Taxonomy" id="870187"/>
    <lineage>
        <taxon>Bacteria</taxon>
        <taxon>Pseudomonadati</taxon>
        <taxon>Pseudomonadota</taxon>
        <taxon>Gammaproteobacteria</taxon>
        <taxon>Thiotrichales</taxon>
        <taxon>Thiotrichaceae</taxon>
        <taxon>Thiothrix</taxon>
    </lineage>
</organism>
<gene>
    <name evidence="2" type="ORF">Thini_1984</name>
</gene>
<dbReference type="EMBL" id="JH651384">
    <property type="protein sequence ID" value="EIJ34558.1"/>
    <property type="molecule type" value="Genomic_DNA"/>
</dbReference>
<protein>
    <submittedName>
        <fullName evidence="2">Uncharacterized protein</fullName>
    </submittedName>
</protein>
<dbReference type="Proteomes" id="UP000005317">
    <property type="component" value="Unassembled WGS sequence"/>
</dbReference>
<keyword evidence="3" id="KW-1185">Reference proteome</keyword>
<dbReference type="OrthoDB" id="286202at2"/>
<feature type="chain" id="PRO_5024890196" evidence="1">
    <location>
        <begin position="20"/>
        <end position="275"/>
    </location>
</feature>
<name>A0A656HCF3_THINJ</name>